<evidence type="ECO:0000256" key="3">
    <source>
        <dbReference type="ARBA" id="ARBA00013133"/>
    </source>
</evidence>
<protein>
    <recommendedName>
        <fullName evidence="3">cysteine dioxygenase</fullName>
        <ecNumber evidence="3">1.13.11.20</ecNumber>
    </recommendedName>
</protein>
<dbReference type="EMBL" id="NMUH01001708">
    <property type="protein sequence ID" value="MQL94724.1"/>
    <property type="molecule type" value="Genomic_DNA"/>
</dbReference>
<dbReference type="GO" id="GO:0017172">
    <property type="term" value="F:cysteine dioxygenase activity"/>
    <property type="evidence" value="ECO:0007669"/>
    <property type="project" value="UniProtKB-EC"/>
</dbReference>
<dbReference type="PANTHER" id="PTHR22966:SF1">
    <property type="entry name" value="PLANT CYSTEINE OXIDASE 1"/>
    <property type="match status" value="1"/>
</dbReference>
<evidence type="ECO:0000313" key="9">
    <source>
        <dbReference type="EMBL" id="MQL94724.1"/>
    </source>
</evidence>
<comment type="caution">
    <text evidence="9">The sequence shown here is derived from an EMBL/GenBank/DDBJ whole genome shotgun (WGS) entry which is preliminary data.</text>
</comment>
<evidence type="ECO:0000256" key="1">
    <source>
        <dbReference type="ARBA" id="ARBA00001954"/>
    </source>
</evidence>
<sequence>MRVEGGLAEWELAAGAGLTEKANKSSSKKIKRRQKKPPAMPSLVQKLFDTCRDVFADARAGVIPSTVDVERLRSVLDHMTPADVGLSQNMRYFGKHGNAGKPPVTYLHLYACDKFSVMPLFLTHGRFNPSLYSSRDPLTDCLHEYLQIGIFCLPQSAVIPLHNHPGMTVFSKILFGSLHIKSYDWADSPQQANRPNSLQGELLAASRQRSWGGVGVEWSGVVLSPITFLHIIFSSTAAVQHPGRRLAKVKTDSTFTAPCSASILYPAAGGNMHCFTAVTPCAVLDVLGPPYSDDEGRDCTYYNDFSYGAFSDKPVVSAPGDAESYAWLEEREKPEDFIVVGAKYGGPRIVDNL</sequence>
<evidence type="ECO:0000256" key="8">
    <source>
        <dbReference type="SAM" id="MobiDB-lite"/>
    </source>
</evidence>
<dbReference type="CDD" id="cd20289">
    <property type="entry name" value="cupin_ADO"/>
    <property type="match status" value="1"/>
</dbReference>
<dbReference type="Gene3D" id="2.60.120.10">
    <property type="entry name" value="Jelly Rolls"/>
    <property type="match status" value="1"/>
</dbReference>
<dbReference type="SUPFAM" id="SSF51182">
    <property type="entry name" value="RmlC-like cupins"/>
    <property type="match status" value="1"/>
</dbReference>
<evidence type="ECO:0000256" key="6">
    <source>
        <dbReference type="ARBA" id="ARBA00023004"/>
    </source>
</evidence>
<dbReference type="AlphaFoldDB" id="A0A843VNJ8"/>
<organism evidence="9 10">
    <name type="scientific">Colocasia esculenta</name>
    <name type="common">Wild taro</name>
    <name type="synonym">Arum esculentum</name>
    <dbReference type="NCBI Taxonomy" id="4460"/>
    <lineage>
        <taxon>Eukaryota</taxon>
        <taxon>Viridiplantae</taxon>
        <taxon>Streptophyta</taxon>
        <taxon>Embryophyta</taxon>
        <taxon>Tracheophyta</taxon>
        <taxon>Spermatophyta</taxon>
        <taxon>Magnoliopsida</taxon>
        <taxon>Liliopsida</taxon>
        <taxon>Araceae</taxon>
        <taxon>Aroideae</taxon>
        <taxon>Colocasieae</taxon>
        <taxon>Colocasia</taxon>
    </lineage>
</organism>
<feature type="region of interest" description="Disordered" evidence="8">
    <location>
        <begin position="20"/>
        <end position="39"/>
    </location>
</feature>
<feature type="compositionally biased region" description="Basic residues" evidence="8">
    <location>
        <begin position="26"/>
        <end position="36"/>
    </location>
</feature>
<keyword evidence="4" id="KW-0479">Metal-binding</keyword>
<evidence type="ECO:0000256" key="7">
    <source>
        <dbReference type="ARBA" id="ARBA00024284"/>
    </source>
</evidence>
<accession>A0A843VNJ8</accession>
<dbReference type="InterPro" id="IPR011051">
    <property type="entry name" value="RmlC_Cupin_sf"/>
</dbReference>
<dbReference type="InterPro" id="IPR014710">
    <property type="entry name" value="RmlC-like_jellyroll"/>
</dbReference>
<evidence type="ECO:0000313" key="10">
    <source>
        <dbReference type="Proteomes" id="UP000652761"/>
    </source>
</evidence>
<evidence type="ECO:0000256" key="2">
    <source>
        <dbReference type="ARBA" id="ARBA00006622"/>
    </source>
</evidence>
<dbReference type="GO" id="GO:0046872">
    <property type="term" value="F:metal ion binding"/>
    <property type="evidence" value="ECO:0007669"/>
    <property type="project" value="UniProtKB-KW"/>
</dbReference>
<comment type="cofactor">
    <cofactor evidence="1">
        <name>Fe(2+)</name>
        <dbReference type="ChEBI" id="CHEBI:29033"/>
    </cofactor>
</comment>
<dbReference type="InterPro" id="IPR012864">
    <property type="entry name" value="PCO/ADO"/>
</dbReference>
<keyword evidence="10" id="KW-1185">Reference proteome</keyword>
<evidence type="ECO:0000256" key="4">
    <source>
        <dbReference type="ARBA" id="ARBA00022723"/>
    </source>
</evidence>
<dbReference type="GO" id="GO:0070483">
    <property type="term" value="P:detection of hypoxia"/>
    <property type="evidence" value="ECO:0007669"/>
    <property type="project" value="UniProtKB-ARBA"/>
</dbReference>
<dbReference type="Pfam" id="PF07847">
    <property type="entry name" value="PCO_ADO"/>
    <property type="match status" value="2"/>
</dbReference>
<dbReference type="EC" id="1.13.11.20" evidence="3"/>
<proteinExistence type="inferred from homology"/>
<comment type="similarity">
    <text evidence="2">Belongs to the cysteine dioxygenase family.</text>
</comment>
<dbReference type="OrthoDB" id="271433at2759"/>
<comment type="catalytic activity">
    <reaction evidence="7">
        <text>L-cysteine + O2 = 3-sulfino-L-alanine + H(+)</text>
        <dbReference type="Rhea" id="RHEA:20441"/>
        <dbReference type="ChEBI" id="CHEBI:15378"/>
        <dbReference type="ChEBI" id="CHEBI:15379"/>
        <dbReference type="ChEBI" id="CHEBI:35235"/>
        <dbReference type="ChEBI" id="CHEBI:61085"/>
        <dbReference type="EC" id="1.13.11.20"/>
    </reaction>
    <physiologicalReaction direction="left-to-right" evidence="7">
        <dbReference type="Rhea" id="RHEA:20442"/>
    </physiologicalReaction>
</comment>
<keyword evidence="5" id="KW-0560">Oxidoreductase</keyword>
<dbReference type="PANTHER" id="PTHR22966">
    <property type="entry name" value="2-AMINOETHANETHIOL DIOXYGENASE"/>
    <property type="match status" value="1"/>
</dbReference>
<reference evidence="9" key="1">
    <citation type="submission" date="2017-07" db="EMBL/GenBank/DDBJ databases">
        <title>Taro Niue Genome Assembly and Annotation.</title>
        <authorList>
            <person name="Atibalentja N."/>
            <person name="Keating K."/>
            <person name="Fields C.J."/>
        </authorList>
    </citation>
    <scope>NUCLEOTIDE SEQUENCE</scope>
    <source>
        <strain evidence="9">Niue_2</strain>
        <tissue evidence="9">Leaf</tissue>
    </source>
</reference>
<keyword evidence="6" id="KW-0408">Iron</keyword>
<name>A0A843VNJ8_COLES</name>
<dbReference type="Proteomes" id="UP000652761">
    <property type="component" value="Unassembled WGS sequence"/>
</dbReference>
<gene>
    <name evidence="9" type="ORF">Taro_027381</name>
</gene>
<evidence type="ECO:0000256" key="5">
    <source>
        <dbReference type="ARBA" id="ARBA00023002"/>
    </source>
</evidence>